<protein>
    <recommendedName>
        <fullName evidence="2">DUF6594 domain-containing protein</fullName>
    </recommendedName>
</protein>
<feature type="transmembrane region" description="Helical" evidence="1">
    <location>
        <begin position="245"/>
        <end position="264"/>
    </location>
</feature>
<keyword evidence="1" id="KW-0472">Membrane</keyword>
<dbReference type="PANTHER" id="PTHR34502:SF5">
    <property type="entry name" value="DUF6594 DOMAIN-CONTAINING PROTEIN"/>
    <property type="match status" value="1"/>
</dbReference>
<organism evidence="3 4">
    <name type="scientific">Cadophora malorum</name>
    <dbReference type="NCBI Taxonomy" id="108018"/>
    <lineage>
        <taxon>Eukaryota</taxon>
        <taxon>Fungi</taxon>
        <taxon>Dikarya</taxon>
        <taxon>Ascomycota</taxon>
        <taxon>Pezizomycotina</taxon>
        <taxon>Leotiomycetes</taxon>
        <taxon>Helotiales</taxon>
        <taxon>Ploettnerulaceae</taxon>
        <taxon>Cadophora</taxon>
    </lineage>
</organism>
<dbReference type="PANTHER" id="PTHR34502">
    <property type="entry name" value="DUF6594 DOMAIN-CONTAINING PROTEIN-RELATED"/>
    <property type="match status" value="1"/>
</dbReference>
<name>A0A8H7T440_9HELO</name>
<accession>A0A8H7T440</accession>
<keyword evidence="1" id="KW-0812">Transmembrane</keyword>
<comment type="caution">
    <text evidence="3">The sequence shown here is derived from an EMBL/GenBank/DDBJ whole genome shotgun (WGS) entry which is preliminary data.</text>
</comment>
<dbReference type="Proteomes" id="UP000664132">
    <property type="component" value="Unassembled WGS sequence"/>
</dbReference>
<sequence length="291" mass="33174">MAEQIFPPVEGYPKLACHMGRYAQSAIFRRFGGLNSQNILYMQAELTYLEKRLQKVQGEDAVFAEGNRSKYSRDWYWLKNYAAEENSKQWETVLAIRQKLKDYNDAVIQQSVMSQLADPSSHDLRSLQQWLERPSMGNLALIGKDRATWGNIDLPIDPHHDLLAVSSSGNRDSFTTWFMEQLVLWLHRLFWHRVKKVDDPESGIASYDRETLHRYTSHITTIVASLLPILAIVVLYCVNSMKIRLGLIALFTFTFAAALSFFTGAKRGEIFIATSTFAAVQVVFISAGNNL</sequence>
<evidence type="ECO:0000313" key="4">
    <source>
        <dbReference type="Proteomes" id="UP000664132"/>
    </source>
</evidence>
<reference evidence="3" key="1">
    <citation type="submission" date="2021-02" db="EMBL/GenBank/DDBJ databases">
        <title>Genome sequence Cadophora malorum strain M34.</title>
        <authorList>
            <person name="Stefanovic E."/>
            <person name="Vu D."/>
            <person name="Scully C."/>
            <person name="Dijksterhuis J."/>
            <person name="Roader J."/>
            <person name="Houbraken J."/>
        </authorList>
    </citation>
    <scope>NUCLEOTIDE SEQUENCE</scope>
    <source>
        <strain evidence="3">M34</strain>
    </source>
</reference>
<dbReference type="Pfam" id="PF20237">
    <property type="entry name" value="DUF6594"/>
    <property type="match status" value="1"/>
</dbReference>
<proteinExistence type="predicted"/>
<keyword evidence="1" id="KW-1133">Transmembrane helix</keyword>
<dbReference type="OrthoDB" id="5342093at2759"/>
<dbReference type="AlphaFoldDB" id="A0A8H7T440"/>
<dbReference type="EMBL" id="JAFJYH010000417">
    <property type="protein sequence ID" value="KAG4412013.1"/>
    <property type="molecule type" value="Genomic_DNA"/>
</dbReference>
<feature type="transmembrane region" description="Helical" evidence="1">
    <location>
        <begin position="219"/>
        <end position="238"/>
    </location>
</feature>
<evidence type="ECO:0000256" key="1">
    <source>
        <dbReference type="SAM" id="Phobius"/>
    </source>
</evidence>
<evidence type="ECO:0000313" key="3">
    <source>
        <dbReference type="EMBL" id="KAG4412013.1"/>
    </source>
</evidence>
<dbReference type="InterPro" id="IPR046529">
    <property type="entry name" value="DUF6594"/>
</dbReference>
<keyword evidence="4" id="KW-1185">Reference proteome</keyword>
<feature type="transmembrane region" description="Helical" evidence="1">
    <location>
        <begin position="270"/>
        <end position="288"/>
    </location>
</feature>
<gene>
    <name evidence="3" type="ORF">IFR04_014857</name>
</gene>
<feature type="domain" description="DUF6594" evidence="2">
    <location>
        <begin position="12"/>
        <end position="282"/>
    </location>
</feature>
<evidence type="ECO:0000259" key="2">
    <source>
        <dbReference type="Pfam" id="PF20237"/>
    </source>
</evidence>